<dbReference type="InterPro" id="IPR027417">
    <property type="entry name" value="P-loop_NTPase"/>
</dbReference>
<organism evidence="3 4">
    <name type="scientific">Zestosphaera tikiterensis</name>
    <dbReference type="NCBI Taxonomy" id="1973259"/>
    <lineage>
        <taxon>Archaea</taxon>
        <taxon>Thermoproteota</taxon>
        <taxon>Thermoprotei</taxon>
        <taxon>Desulfurococcales</taxon>
        <taxon>Desulfurococcaceae</taxon>
        <taxon>Zestosphaera</taxon>
    </lineage>
</organism>
<dbReference type="Gene3D" id="3.30.450.380">
    <property type="match status" value="1"/>
</dbReference>
<gene>
    <name evidence="3" type="ORF">B7O98_02025</name>
</gene>
<evidence type="ECO:0000256" key="1">
    <source>
        <dbReference type="ARBA" id="ARBA00006611"/>
    </source>
</evidence>
<dbReference type="EMBL" id="NBVN01000002">
    <property type="protein sequence ID" value="PUA33235.1"/>
    <property type="molecule type" value="Genomic_DNA"/>
</dbReference>
<protein>
    <recommendedName>
        <fullName evidence="2">AAA+ ATPase domain-containing protein</fullName>
    </recommendedName>
</protein>
<reference evidence="3" key="2">
    <citation type="journal article" date="2018" name="Syst. Appl. Microbiol.">
        <title>A new symbiotic nanoarchaeote (Candidatus Nanoclepta minutus) and its host (Zestosphaera tikiterensis gen. nov., sp. nov.) from a New Zealand hot spring.</title>
        <authorList>
            <person name="St John E."/>
            <person name="Liu Y."/>
            <person name="Podar M."/>
            <person name="Stott M.B."/>
            <person name="Meneghin J."/>
            <person name="Chen Z."/>
            <person name="Lagutin K."/>
            <person name="Mitchell K."/>
            <person name="Reysenbach A.L."/>
        </authorList>
    </citation>
    <scope>NUCLEOTIDE SEQUENCE [LARGE SCALE GENOMIC DNA]</scope>
    <source>
        <strain evidence="3">NZ3</strain>
    </source>
</reference>
<proteinExistence type="inferred from homology"/>
<sequence length="441" mass="49296">MSIVSSYKVGTFNIIIVKEESGDYKYIATNSVDKPYSNVLKEELGKVLISAKESNMYSYVKNAAAVIKRKLRLNPNELKIAYTLREEMKYKKLQVLIDDPYIEDISISGPGFVWVRHSLIVKSDPDVDYIKTNIVIEDMNDFLEHLSVLAQRAGKLITKASPIVDANLPAEDGGHRIHLVLPDIADSKGEITIRKKLKTYVSLKDLINDGMVKEAVVQLVNYVLRNRGSVIIVGPPGSGKTTLLKALLYELIPKNWKVCIIEDTPEIDIPNDSSWVKYVVPTSPWNLESPIDQFFLTKAALRSSVNRFIVIGETRGAEARVLVQAINMGLGSLTTFHGGSAEEALLRLMSPPISLTPYQVSMFDLIITLNYVKGVGLKRAVVSVDEPIYSISEDVVKLNNLYEYGEDVSFEEILSKAKKAGKSHLEITQRFTRLVQHEVIN</sequence>
<dbReference type="GO" id="GO:0016887">
    <property type="term" value="F:ATP hydrolysis activity"/>
    <property type="evidence" value="ECO:0007669"/>
    <property type="project" value="InterPro"/>
</dbReference>
<comment type="caution">
    <text evidence="3">The sequence shown here is derived from an EMBL/GenBank/DDBJ whole genome shotgun (WGS) entry which is preliminary data.</text>
</comment>
<dbReference type="Gene3D" id="3.40.50.300">
    <property type="entry name" value="P-loop containing nucleotide triphosphate hydrolases"/>
    <property type="match status" value="1"/>
</dbReference>
<dbReference type="PANTHER" id="PTHR30486:SF6">
    <property type="entry name" value="TYPE IV PILUS RETRACTATION ATPASE PILT"/>
    <property type="match status" value="1"/>
</dbReference>
<dbReference type="InterPro" id="IPR003593">
    <property type="entry name" value="AAA+_ATPase"/>
</dbReference>
<dbReference type="Pfam" id="PF00437">
    <property type="entry name" value="T2SSE"/>
    <property type="match status" value="1"/>
</dbReference>
<dbReference type="SUPFAM" id="SSF52540">
    <property type="entry name" value="P-loop containing nucleoside triphosphate hydrolases"/>
    <property type="match status" value="1"/>
</dbReference>
<accession>A0A2R7Y6R7</accession>
<dbReference type="SMART" id="SM00382">
    <property type="entry name" value="AAA"/>
    <property type="match status" value="1"/>
</dbReference>
<comment type="similarity">
    <text evidence="1">Belongs to the GSP E family.</text>
</comment>
<dbReference type="InterPro" id="IPR001482">
    <property type="entry name" value="T2SS/T4SS_dom"/>
</dbReference>
<evidence type="ECO:0000259" key="2">
    <source>
        <dbReference type="SMART" id="SM00382"/>
    </source>
</evidence>
<dbReference type="InterPro" id="IPR050921">
    <property type="entry name" value="T4SS_GSP_E_ATPase"/>
</dbReference>
<dbReference type="PANTHER" id="PTHR30486">
    <property type="entry name" value="TWITCHING MOTILITY PROTEIN PILT"/>
    <property type="match status" value="1"/>
</dbReference>
<dbReference type="Proteomes" id="UP000244093">
    <property type="component" value="Unassembled WGS sequence"/>
</dbReference>
<dbReference type="AlphaFoldDB" id="A0A2R7Y6R7"/>
<evidence type="ECO:0000313" key="3">
    <source>
        <dbReference type="EMBL" id="PUA33235.1"/>
    </source>
</evidence>
<name>A0A2R7Y6R7_9CREN</name>
<feature type="domain" description="AAA+ ATPase" evidence="2">
    <location>
        <begin position="226"/>
        <end position="350"/>
    </location>
</feature>
<evidence type="ECO:0000313" key="4">
    <source>
        <dbReference type="Proteomes" id="UP000244093"/>
    </source>
</evidence>
<reference evidence="3" key="1">
    <citation type="submission" date="2017-04" db="EMBL/GenBank/DDBJ databases">
        <authorList>
            <person name="Afonso C.L."/>
            <person name="Miller P.J."/>
            <person name="Scott M.A."/>
            <person name="Spackman E."/>
            <person name="Goraichik I."/>
            <person name="Dimitrov K.M."/>
            <person name="Suarez D.L."/>
            <person name="Swayne D.E."/>
        </authorList>
    </citation>
    <scope>NUCLEOTIDE SEQUENCE</scope>
    <source>
        <strain evidence="3">NZ3</strain>
    </source>
</reference>